<comment type="similarity">
    <text evidence="2">Belongs to the RNase H family.</text>
</comment>
<evidence type="ECO:0000256" key="8">
    <source>
        <dbReference type="SAM" id="MobiDB-lite"/>
    </source>
</evidence>
<sequence length="335" mass="36869">MPLGWYLAQGLIPLGESSSDDEEGPCELPDGRLVCGPHGLVICGKCCSDYSFMDDVLGEDEDEETDDELKEVMDATWGPPGRRSQAQASNESEASDSHIPKEFLGTPKRRGTGRVFPTKFNAPPSTRPEDLFVGCPTYGNLSRYVRSDNPTQILIYTDGACLNNGLPNPRAGWAFVHGPGTHDQDLAHGLGTNGQPLIASGRLERKGPFGADSIQSSNRAELRAVIAALRFRHWVGEGFSSVVFATDSEYVVEGCTNWAKSWIKRGWRTSAGQDVKNKDLWEMLLGESERWKDKGLSLEFWCIPREWNEVADAAAKIAATHDEVDQFMDVMGLCI</sequence>
<evidence type="ECO:0000256" key="2">
    <source>
        <dbReference type="ARBA" id="ARBA00005300"/>
    </source>
</evidence>
<dbReference type="PANTHER" id="PTHR10642:SF26">
    <property type="entry name" value="RIBONUCLEASE H1"/>
    <property type="match status" value="1"/>
</dbReference>
<dbReference type="InterPro" id="IPR050092">
    <property type="entry name" value="RNase_H"/>
</dbReference>
<organism evidence="10 11">
    <name type="scientific">Karstenula rhodostoma CBS 690.94</name>
    <dbReference type="NCBI Taxonomy" id="1392251"/>
    <lineage>
        <taxon>Eukaryota</taxon>
        <taxon>Fungi</taxon>
        <taxon>Dikarya</taxon>
        <taxon>Ascomycota</taxon>
        <taxon>Pezizomycotina</taxon>
        <taxon>Dothideomycetes</taxon>
        <taxon>Pleosporomycetidae</taxon>
        <taxon>Pleosporales</taxon>
        <taxon>Massarineae</taxon>
        <taxon>Didymosphaeriaceae</taxon>
        <taxon>Karstenula</taxon>
    </lineage>
</organism>
<feature type="domain" description="RNase H type-1" evidence="9">
    <location>
        <begin position="149"/>
        <end position="320"/>
    </location>
</feature>
<dbReference type="GO" id="GO:0004523">
    <property type="term" value="F:RNA-DNA hybrid ribonuclease activity"/>
    <property type="evidence" value="ECO:0007669"/>
    <property type="project" value="UniProtKB-EC"/>
</dbReference>
<evidence type="ECO:0000313" key="11">
    <source>
        <dbReference type="Proteomes" id="UP000799764"/>
    </source>
</evidence>
<comment type="catalytic activity">
    <reaction evidence="1">
        <text>Endonucleolytic cleavage to 5'-phosphomonoester.</text>
        <dbReference type="EC" id="3.1.26.4"/>
    </reaction>
</comment>
<dbReference type="PROSITE" id="PS50879">
    <property type="entry name" value="RNASE_H_1"/>
    <property type="match status" value="1"/>
</dbReference>
<dbReference type="InterPro" id="IPR002156">
    <property type="entry name" value="RNaseH_domain"/>
</dbReference>
<evidence type="ECO:0000256" key="7">
    <source>
        <dbReference type="ARBA" id="ARBA00022801"/>
    </source>
</evidence>
<keyword evidence="7" id="KW-0378">Hydrolase</keyword>
<dbReference type="AlphaFoldDB" id="A0A9P4P855"/>
<keyword evidence="6" id="KW-0255">Endonuclease</keyword>
<proteinExistence type="inferred from homology"/>
<evidence type="ECO:0000256" key="6">
    <source>
        <dbReference type="ARBA" id="ARBA00022759"/>
    </source>
</evidence>
<evidence type="ECO:0000256" key="5">
    <source>
        <dbReference type="ARBA" id="ARBA00022723"/>
    </source>
</evidence>
<name>A0A9P4P855_9PLEO</name>
<evidence type="ECO:0000256" key="4">
    <source>
        <dbReference type="ARBA" id="ARBA00022722"/>
    </source>
</evidence>
<evidence type="ECO:0000256" key="1">
    <source>
        <dbReference type="ARBA" id="ARBA00000077"/>
    </source>
</evidence>
<dbReference type="GO" id="GO:0003676">
    <property type="term" value="F:nucleic acid binding"/>
    <property type="evidence" value="ECO:0007669"/>
    <property type="project" value="InterPro"/>
</dbReference>
<keyword evidence="11" id="KW-1185">Reference proteome</keyword>
<comment type="caution">
    <text evidence="10">The sequence shown here is derived from an EMBL/GenBank/DDBJ whole genome shotgun (WGS) entry which is preliminary data.</text>
</comment>
<feature type="region of interest" description="Disordered" evidence="8">
    <location>
        <begin position="74"/>
        <end position="123"/>
    </location>
</feature>
<dbReference type="InterPro" id="IPR036397">
    <property type="entry name" value="RNaseH_sf"/>
</dbReference>
<dbReference type="PANTHER" id="PTHR10642">
    <property type="entry name" value="RIBONUCLEASE H1"/>
    <property type="match status" value="1"/>
</dbReference>
<dbReference type="CDD" id="cd13934">
    <property type="entry name" value="RNase_H_Dikarya_like"/>
    <property type="match status" value="1"/>
</dbReference>
<dbReference type="Gene3D" id="3.30.420.10">
    <property type="entry name" value="Ribonuclease H-like superfamily/Ribonuclease H"/>
    <property type="match status" value="1"/>
</dbReference>
<evidence type="ECO:0000259" key="9">
    <source>
        <dbReference type="PROSITE" id="PS50879"/>
    </source>
</evidence>
<evidence type="ECO:0000256" key="3">
    <source>
        <dbReference type="ARBA" id="ARBA00012180"/>
    </source>
</evidence>
<reference evidence="10" key="1">
    <citation type="journal article" date="2020" name="Stud. Mycol.">
        <title>101 Dothideomycetes genomes: a test case for predicting lifestyles and emergence of pathogens.</title>
        <authorList>
            <person name="Haridas S."/>
            <person name="Albert R."/>
            <person name="Binder M."/>
            <person name="Bloem J."/>
            <person name="Labutti K."/>
            <person name="Salamov A."/>
            <person name="Andreopoulos B."/>
            <person name="Baker S."/>
            <person name="Barry K."/>
            <person name="Bills G."/>
            <person name="Bluhm B."/>
            <person name="Cannon C."/>
            <person name="Castanera R."/>
            <person name="Culley D."/>
            <person name="Daum C."/>
            <person name="Ezra D."/>
            <person name="Gonzalez J."/>
            <person name="Henrissat B."/>
            <person name="Kuo A."/>
            <person name="Liang C."/>
            <person name="Lipzen A."/>
            <person name="Lutzoni F."/>
            <person name="Magnuson J."/>
            <person name="Mondo S."/>
            <person name="Nolan M."/>
            <person name="Ohm R."/>
            <person name="Pangilinan J."/>
            <person name="Park H.-J."/>
            <person name="Ramirez L."/>
            <person name="Alfaro M."/>
            <person name="Sun H."/>
            <person name="Tritt A."/>
            <person name="Yoshinaga Y."/>
            <person name="Zwiers L.-H."/>
            <person name="Turgeon B."/>
            <person name="Goodwin S."/>
            <person name="Spatafora J."/>
            <person name="Crous P."/>
            <person name="Grigoriev I."/>
        </authorList>
    </citation>
    <scope>NUCLEOTIDE SEQUENCE</scope>
    <source>
        <strain evidence="10">CBS 690.94</strain>
    </source>
</reference>
<dbReference type="OrthoDB" id="245563at2759"/>
<dbReference type="GO" id="GO:0046872">
    <property type="term" value="F:metal ion binding"/>
    <property type="evidence" value="ECO:0007669"/>
    <property type="project" value="UniProtKB-KW"/>
</dbReference>
<dbReference type="InterPro" id="IPR012337">
    <property type="entry name" value="RNaseH-like_sf"/>
</dbReference>
<dbReference type="Pfam" id="PF00075">
    <property type="entry name" value="RNase_H"/>
    <property type="match status" value="1"/>
</dbReference>
<evidence type="ECO:0000313" key="10">
    <source>
        <dbReference type="EMBL" id="KAF2439067.1"/>
    </source>
</evidence>
<keyword evidence="4" id="KW-0540">Nuclease</keyword>
<gene>
    <name evidence="10" type="ORF">P171DRAFT_397406</name>
</gene>
<accession>A0A9P4P855</accession>
<dbReference type="GO" id="GO:0043137">
    <property type="term" value="P:DNA replication, removal of RNA primer"/>
    <property type="evidence" value="ECO:0007669"/>
    <property type="project" value="TreeGrafter"/>
</dbReference>
<dbReference type="Proteomes" id="UP000799764">
    <property type="component" value="Unassembled WGS sequence"/>
</dbReference>
<keyword evidence="5" id="KW-0479">Metal-binding</keyword>
<dbReference type="EMBL" id="MU001510">
    <property type="protein sequence ID" value="KAF2439067.1"/>
    <property type="molecule type" value="Genomic_DNA"/>
</dbReference>
<dbReference type="EC" id="3.1.26.4" evidence="3"/>
<dbReference type="SUPFAM" id="SSF53098">
    <property type="entry name" value="Ribonuclease H-like"/>
    <property type="match status" value="1"/>
</dbReference>
<protein>
    <recommendedName>
        <fullName evidence="3">ribonuclease H</fullName>
        <ecNumber evidence="3">3.1.26.4</ecNumber>
    </recommendedName>
</protein>